<dbReference type="EMBL" id="LAZR01000300">
    <property type="protein sequence ID" value="KKN76100.1"/>
    <property type="molecule type" value="Genomic_DNA"/>
</dbReference>
<feature type="transmembrane region" description="Helical" evidence="1">
    <location>
        <begin position="57"/>
        <end position="83"/>
    </location>
</feature>
<feature type="transmembrane region" description="Helical" evidence="1">
    <location>
        <begin position="21"/>
        <end position="45"/>
    </location>
</feature>
<name>A0A0F9T4A6_9ZZZZ</name>
<proteinExistence type="predicted"/>
<organism evidence="2">
    <name type="scientific">marine sediment metagenome</name>
    <dbReference type="NCBI Taxonomy" id="412755"/>
    <lineage>
        <taxon>unclassified sequences</taxon>
        <taxon>metagenomes</taxon>
        <taxon>ecological metagenomes</taxon>
    </lineage>
</organism>
<gene>
    <name evidence="2" type="ORF">LCGC14_0374900</name>
</gene>
<reference evidence="2" key="1">
    <citation type="journal article" date="2015" name="Nature">
        <title>Complex archaea that bridge the gap between prokaryotes and eukaryotes.</title>
        <authorList>
            <person name="Spang A."/>
            <person name="Saw J.H."/>
            <person name="Jorgensen S.L."/>
            <person name="Zaremba-Niedzwiedzka K."/>
            <person name="Martijn J."/>
            <person name="Lind A.E."/>
            <person name="van Eijk R."/>
            <person name="Schleper C."/>
            <person name="Guy L."/>
            <person name="Ettema T.J."/>
        </authorList>
    </citation>
    <scope>NUCLEOTIDE SEQUENCE</scope>
</reference>
<protein>
    <recommendedName>
        <fullName evidence="3">RDD domain-containing protein</fullName>
    </recommendedName>
</protein>
<keyword evidence="1" id="KW-0472">Membrane</keyword>
<dbReference type="AlphaFoldDB" id="A0A0F9T4A6"/>
<evidence type="ECO:0008006" key="3">
    <source>
        <dbReference type="Google" id="ProtNLM"/>
    </source>
</evidence>
<evidence type="ECO:0000256" key="1">
    <source>
        <dbReference type="SAM" id="Phobius"/>
    </source>
</evidence>
<sequence length="98" mass="11606">MKKTKKEKELFWIKFNIVFDIIYCFIFSIITLIGFVSIYVIVSAWNMPPEEFTNNLLFMLIIGFFSIVYFIIKIMPGVLDICFKDIKEGFNKLTSKKK</sequence>
<keyword evidence="1" id="KW-1133">Transmembrane helix</keyword>
<comment type="caution">
    <text evidence="2">The sequence shown here is derived from an EMBL/GenBank/DDBJ whole genome shotgun (WGS) entry which is preliminary data.</text>
</comment>
<accession>A0A0F9T4A6</accession>
<keyword evidence="1" id="KW-0812">Transmembrane</keyword>
<evidence type="ECO:0000313" key="2">
    <source>
        <dbReference type="EMBL" id="KKN76100.1"/>
    </source>
</evidence>